<evidence type="ECO:0000313" key="4">
    <source>
        <dbReference type="Proteomes" id="UP001196661"/>
    </source>
</evidence>
<dbReference type="PANTHER" id="PTHR22753:SF14">
    <property type="entry name" value="MONOACYLGLYCEROL_DIACYLGLYCEROL O-ACYLTRANSFERASE"/>
    <property type="match status" value="1"/>
</dbReference>
<dbReference type="Pfam" id="PF03982">
    <property type="entry name" value="DAGAT"/>
    <property type="match status" value="1"/>
</dbReference>
<accession>A0ABS5Y3Z0</accession>
<dbReference type="PANTHER" id="PTHR22753">
    <property type="entry name" value="TRANSMEMBRANE PROTEIN 68"/>
    <property type="match status" value="1"/>
</dbReference>
<evidence type="ECO:0000313" key="3">
    <source>
        <dbReference type="EMBL" id="MBT9312537.1"/>
    </source>
</evidence>
<sequence length="283" mass="32095">MPASTHSVEVALAQRDPTVIASLMPKWEWFYEHYFRARTDGWHRVPDQALFVASHNGGLAAPDLVMLMVDWFRRFGYDRPMYGLMHAKIWQVNPQLARLAGQCGAVPAKPKFAIAALQRGADVLVFPGGAQDVFRPHRQRHQIQLQGRTGFIKLALRENVPIVPVVSLGAHDTFIVLENCYEQAQWLNQQGLLPWIWGIDPEVFPIYLGLPWGLAIGPIPHLPWPCPIHTRVCAPIIFERSGRSAAQDSHYVQQCYDQVVTHMQTNLDQLLVETKPNKSWPFG</sequence>
<keyword evidence="2 3" id="KW-0012">Acyltransferase</keyword>
<dbReference type="PIRSF" id="PIRSF016753">
    <property type="entry name" value="P_lipid/glycerol_ac_tran_prd"/>
    <property type="match status" value="1"/>
</dbReference>
<evidence type="ECO:0000256" key="2">
    <source>
        <dbReference type="ARBA" id="ARBA00023315"/>
    </source>
</evidence>
<dbReference type="EMBL" id="JADOER010000009">
    <property type="protein sequence ID" value="MBT9312537.1"/>
    <property type="molecule type" value="Genomic_DNA"/>
</dbReference>
<protein>
    <submittedName>
        <fullName evidence="3">Acyltransferase family protein</fullName>
    </submittedName>
</protein>
<organism evidence="3 4">
    <name type="scientific">Leptothoe kymatousa TAU-MAC 1615</name>
    <dbReference type="NCBI Taxonomy" id="2364775"/>
    <lineage>
        <taxon>Bacteria</taxon>
        <taxon>Bacillati</taxon>
        <taxon>Cyanobacteriota</taxon>
        <taxon>Cyanophyceae</taxon>
        <taxon>Nodosilineales</taxon>
        <taxon>Cymatolegaceae</taxon>
        <taxon>Leptothoe</taxon>
        <taxon>Leptothoe kymatousa</taxon>
    </lineage>
</organism>
<reference evidence="3 4" key="1">
    <citation type="journal article" date="2021" name="Mar. Drugs">
        <title>Genome Reduction and Secondary Metabolism of the Marine Sponge-Associated Cyanobacterium Leptothoe.</title>
        <authorList>
            <person name="Konstantinou D."/>
            <person name="Popin R.V."/>
            <person name="Fewer D.P."/>
            <person name="Sivonen K."/>
            <person name="Gkelis S."/>
        </authorList>
    </citation>
    <scope>NUCLEOTIDE SEQUENCE [LARGE SCALE GENOMIC DNA]</scope>
    <source>
        <strain evidence="3 4">TAU-MAC 1615</strain>
    </source>
</reference>
<proteinExistence type="predicted"/>
<keyword evidence="1" id="KW-0808">Transferase</keyword>
<dbReference type="CDD" id="cd07987">
    <property type="entry name" value="LPLAT_MGAT-like"/>
    <property type="match status" value="1"/>
</dbReference>
<keyword evidence="4" id="KW-1185">Reference proteome</keyword>
<dbReference type="GO" id="GO:0016746">
    <property type="term" value="F:acyltransferase activity"/>
    <property type="evidence" value="ECO:0007669"/>
    <property type="project" value="UniProtKB-KW"/>
</dbReference>
<dbReference type="SUPFAM" id="SSF69593">
    <property type="entry name" value="Glycerol-3-phosphate (1)-acyltransferase"/>
    <property type="match status" value="1"/>
</dbReference>
<comment type="caution">
    <text evidence="3">The sequence shown here is derived from an EMBL/GenBank/DDBJ whole genome shotgun (WGS) entry which is preliminary data.</text>
</comment>
<evidence type="ECO:0000256" key="1">
    <source>
        <dbReference type="ARBA" id="ARBA00022679"/>
    </source>
</evidence>
<dbReference type="RefSeq" id="WP_215618437.1">
    <property type="nucleotide sequence ID" value="NZ_JADOER010000009.1"/>
</dbReference>
<dbReference type="InterPro" id="IPR016676">
    <property type="entry name" value="P_lipid/glycerol_AcTrfase_prd"/>
</dbReference>
<gene>
    <name evidence="3" type="ORF">IXB28_09995</name>
</gene>
<name>A0ABS5Y3Z0_9CYAN</name>
<dbReference type="InterPro" id="IPR007130">
    <property type="entry name" value="DAGAT"/>
</dbReference>
<dbReference type="Proteomes" id="UP001196661">
    <property type="component" value="Unassembled WGS sequence"/>
</dbReference>